<evidence type="ECO:0000313" key="3">
    <source>
        <dbReference type="Proteomes" id="UP001138751"/>
    </source>
</evidence>
<feature type="non-terminal residue" evidence="2">
    <location>
        <position position="70"/>
    </location>
</feature>
<keyword evidence="1" id="KW-0812">Transmembrane</keyword>
<evidence type="ECO:0000256" key="1">
    <source>
        <dbReference type="SAM" id="Phobius"/>
    </source>
</evidence>
<dbReference type="EMBL" id="JAAEDM010000010">
    <property type="protein sequence ID" value="MBR0670777.1"/>
    <property type="molecule type" value="Genomic_DNA"/>
</dbReference>
<feature type="transmembrane region" description="Helical" evidence="1">
    <location>
        <begin position="32"/>
        <end position="50"/>
    </location>
</feature>
<dbReference type="RefSeq" id="WP_211861148.1">
    <property type="nucleotide sequence ID" value="NZ_JAAEDM010000010.1"/>
</dbReference>
<name>A0A9X9WUE8_9PROT</name>
<evidence type="ECO:0000313" key="2">
    <source>
        <dbReference type="EMBL" id="MBR0670777.1"/>
    </source>
</evidence>
<gene>
    <name evidence="2" type="ORF">GXW76_06305</name>
</gene>
<keyword evidence="1" id="KW-0472">Membrane</keyword>
<keyword evidence="3" id="KW-1185">Reference proteome</keyword>
<organism evidence="2 3">
    <name type="scientific">Neoroseomonas soli</name>
    <dbReference type="NCBI Taxonomy" id="1081025"/>
    <lineage>
        <taxon>Bacteria</taxon>
        <taxon>Pseudomonadati</taxon>
        <taxon>Pseudomonadota</taxon>
        <taxon>Alphaproteobacteria</taxon>
        <taxon>Acetobacterales</taxon>
        <taxon>Acetobacteraceae</taxon>
        <taxon>Neoroseomonas</taxon>
    </lineage>
</organism>
<comment type="caution">
    <text evidence="2">The sequence shown here is derived from an EMBL/GenBank/DDBJ whole genome shotgun (WGS) entry which is preliminary data.</text>
</comment>
<proteinExistence type="predicted"/>
<sequence>MSTAGAGLLYGGLAFAAGMVLGPARELLLAPRIGAVPAALVEAAAMAPLLRVAARIALARLSAPVAGGQR</sequence>
<dbReference type="AlphaFoldDB" id="A0A9X9WUE8"/>
<protein>
    <submittedName>
        <fullName evidence="2">Uncharacterized protein</fullName>
    </submittedName>
</protein>
<keyword evidence="1" id="KW-1133">Transmembrane helix</keyword>
<accession>A0A9X9WUE8</accession>
<reference evidence="2" key="1">
    <citation type="submission" date="2020-01" db="EMBL/GenBank/DDBJ databases">
        <authorList>
            <person name="Rat A."/>
        </authorList>
    </citation>
    <scope>NUCLEOTIDE SEQUENCE</scope>
    <source>
        <strain evidence="2">LMG 31231</strain>
    </source>
</reference>
<reference evidence="2" key="2">
    <citation type="journal article" date="2021" name="Syst. Appl. Microbiol.">
        <title>Roseomonas hellenica sp. nov., isolated from roots of wild-growing Alkanna tinctoria.</title>
        <authorList>
            <person name="Rat A."/>
            <person name="Naranjo H.D."/>
            <person name="Lebbe L."/>
            <person name="Cnockaert M."/>
            <person name="Krigas N."/>
            <person name="Grigoriadou K."/>
            <person name="Maloupa E."/>
            <person name="Willems A."/>
        </authorList>
    </citation>
    <scope>NUCLEOTIDE SEQUENCE</scope>
    <source>
        <strain evidence="2">LMG 31231</strain>
    </source>
</reference>
<dbReference type="Proteomes" id="UP001138751">
    <property type="component" value="Unassembled WGS sequence"/>
</dbReference>